<dbReference type="PRINTS" id="PR01438">
    <property type="entry name" value="UNVRSLSTRESS"/>
</dbReference>
<evidence type="ECO:0000259" key="2">
    <source>
        <dbReference type="Pfam" id="PF00582"/>
    </source>
</evidence>
<feature type="domain" description="UspA" evidence="2">
    <location>
        <begin position="1"/>
        <end position="133"/>
    </location>
</feature>
<evidence type="ECO:0000256" key="1">
    <source>
        <dbReference type="ARBA" id="ARBA00008791"/>
    </source>
</evidence>
<evidence type="ECO:0000313" key="3">
    <source>
        <dbReference type="EMBL" id="BFP49510.1"/>
    </source>
</evidence>
<dbReference type="InterPro" id="IPR006016">
    <property type="entry name" value="UspA"/>
</dbReference>
<gene>
    <name evidence="3" type="ORF">KCMC57_58780</name>
</gene>
<comment type="similarity">
    <text evidence="1">Belongs to the universal stress protein A family.</text>
</comment>
<reference evidence="3" key="1">
    <citation type="submission" date="2024-07" db="EMBL/GenBank/DDBJ databases">
        <title>Complete genome sequences of cellulolytic bacteria, Kitasatospora sp. CMC57 and Streptomyces sp. CMC78, isolated from Japanese agricultural soil.</title>
        <authorList>
            <person name="Hashimoto T."/>
            <person name="Ito M."/>
            <person name="Iwamoto M."/>
            <person name="Fukahori D."/>
            <person name="Shoda T."/>
            <person name="Sakoda M."/>
            <person name="Morohoshi T."/>
            <person name="Mitsuboshi M."/>
            <person name="Nishizawa T."/>
        </authorList>
    </citation>
    <scope>NUCLEOTIDE SEQUENCE</scope>
    <source>
        <strain evidence="3">CMC57</strain>
    </source>
</reference>
<dbReference type="Pfam" id="PF00582">
    <property type="entry name" value="Usp"/>
    <property type="match status" value="2"/>
</dbReference>
<dbReference type="SUPFAM" id="SSF52402">
    <property type="entry name" value="Adenine nucleotide alpha hydrolases-like"/>
    <property type="match status" value="2"/>
</dbReference>
<dbReference type="RefSeq" id="WP_407991600.1">
    <property type="nucleotide sequence ID" value="NZ_AP035881.2"/>
</dbReference>
<dbReference type="InterPro" id="IPR014729">
    <property type="entry name" value="Rossmann-like_a/b/a_fold"/>
</dbReference>
<accession>A0AB33KDK6</accession>
<sequence>MNQSVVVGIDGSAQSETAARWAAEEARRSGRSLRMVHVAAAGGGVLPPAGEPVERLPEPVAEIRDRIAAALPELAISCVRVTGSPSYALAAAGERAGLLVLGSRGLGVVVGTLVGSVGLRTASHIRCPVVLVRDGADDGTADTAGEVVVGVQGDRPCDAVLAFAFDQAARRGAALRAVEAWRPPVRRYVTQAQVEQPAIRESLAADRLVHLQDALGRWREKYPEVPTHAEVVGVGAADALQAASRKASLVVLGRRAPGHPTAAPRLGVVAHAVLHHAHSPVAVVPHD</sequence>
<proteinExistence type="inferred from homology"/>
<organism evidence="3">
    <name type="scientific">Kitasatospora sp. CMC57</name>
    <dbReference type="NCBI Taxonomy" id="3231513"/>
    <lineage>
        <taxon>Bacteria</taxon>
        <taxon>Bacillati</taxon>
        <taxon>Actinomycetota</taxon>
        <taxon>Actinomycetes</taxon>
        <taxon>Kitasatosporales</taxon>
        <taxon>Streptomycetaceae</taxon>
        <taxon>Kitasatospora</taxon>
    </lineage>
</organism>
<name>A0AB33KDK6_9ACTN</name>
<feature type="domain" description="UspA" evidence="2">
    <location>
        <begin position="147"/>
        <end position="285"/>
    </location>
</feature>
<dbReference type="EMBL" id="AP035881">
    <property type="protein sequence ID" value="BFP49510.1"/>
    <property type="molecule type" value="Genomic_DNA"/>
</dbReference>
<dbReference type="PANTHER" id="PTHR46553">
    <property type="entry name" value="ADENINE NUCLEOTIDE ALPHA HYDROLASES-LIKE SUPERFAMILY PROTEIN"/>
    <property type="match status" value="1"/>
</dbReference>
<dbReference type="InterPro" id="IPR006015">
    <property type="entry name" value="Universal_stress_UspA"/>
</dbReference>
<protein>
    <submittedName>
        <fullName evidence="3">Universal stress protein</fullName>
    </submittedName>
</protein>
<dbReference type="AlphaFoldDB" id="A0AB33KDK6"/>
<dbReference type="Gene3D" id="3.40.50.620">
    <property type="entry name" value="HUPs"/>
    <property type="match status" value="2"/>
</dbReference>
<dbReference type="PANTHER" id="PTHR46553:SF3">
    <property type="entry name" value="ADENINE NUCLEOTIDE ALPHA HYDROLASES-LIKE SUPERFAMILY PROTEIN"/>
    <property type="match status" value="1"/>
</dbReference>